<organism evidence="2 3">
    <name type="scientific">Blyttiomyces helicus</name>
    <dbReference type="NCBI Taxonomy" id="388810"/>
    <lineage>
        <taxon>Eukaryota</taxon>
        <taxon>Fungi</taxon>
        <taxon>Fungi incertae sedis</taxon>
        <taxon>Chytridiomycota</taxon>
        <taxon>Chytridiomycota incertae sedis</taxon>
        <taxon>Chytridiomycetes</taxon>
        <taxon>Chytridiomycetes incertae sedis</taxon>
        <taxon>Blyttiomyces</taxon>
    </lineage>
</organism>
<evidence type="ECO:0000313" key="2">
    <source>
        <dbReference type="EMBL" id="RKO85493.1"/>
    </source>
</evidence>
<dbReference type="EMBL" id="KZ999024">
    <property type="protein sequence ID" value="RKO85493.1"/>
    <property type="molecule type" value="Genomic_DNA"/>
</dbReference>
<sequence length="204" mass="22432">MWAGDQSAGALGWKARGANSNADLLSPMIPRGLNRVRRNLPGREPDNTVPEKITSFDDLPQQRVRLAESRNKSDKEKSDGDQGAVQLSCDRQHDARPGASGLTTLILVCGGLVVCAWGRMCTPAPQLRMRRWLCGNSFCFLACRFAFAQKYFVAGGLAGRSETCEVGSGKAQKSQINTSVKKSYGHPWMDPRRPTESATSRQYR</sequence>
<protein>
    <submittedName>
        <fullName evidence="2">Uncharacterized protein</fullName>
    </submittedName>
</protein>
<dbReference type="Proteomes" id="UP000269721">
    <property type="component" value="Unassembled WGS sequence"/>
</dbReference>
<evidence type="ECO:0000256" key="1">
    <source>
        <dbReference type="SAM" id="MobiDB-lite"/>
    </source>
</evidence>
<keyword evidence="3" id="KW-1185">Reference proteome</keyword>
<feature type="region of interest" description="Disordered" evidence="1">
    <location>
        <begin position="21"/>
        <end position="53"/>
    </location>
</feature>
<proteinExistence type="predicted"/>
<accession>A0A4P9W2T1</accession>
<gene>
    <name evidence="2" type="ORF">BDK51DRAFT_47943</name>
</gene>
<dbReference type="AlphaFoldDB" id="A0A4P9W2T1"/>
<evidence type="ECO:0000313" key="3">
    <source>
        <dbReference type="Proteomes" id="UP000269721"/>
    </source>
</evidence>
<reference evidence="3" key="1">
    <citation type="journal article" date="2018" name="Nat. Microbiol.">
        <title>Leveraging single-cell genomics to expand the fungal tree of life.</title>
        <authorList>
            <person name="Ahrendt S.R."/>
            <person name="Quandt C.A."/>
            <person name="Ciobanu D."/>
            <person name="Clum A."/>
            <person name="Salamov A."/>
            <person name="Andreopoulos B."/>
            <person name="Cheng J.F."/>
            <person name="Woyke T."/>
            <person name="Pelin A."/>
            <person name="Henrissat B."/>
            <person name="Reynolds N.K."/>
            <person name="Benny G.L."/>
            <person name="Smith M.E."/>
            <person name="James T.Y."/>
            <person name="Grigoriev I.V."/>
        </authorList>
    </citation>
    <scope>NUCLEOTIDE SEQUENCE [LARGE SCALE GENOMIC DNA]</scope>
</reference>
<name>A0A4P9W2T1_9FUNG</name>
<feature type="region of interest" description="Disordered" evidence="1">
    <location>
        <begin position="175"/>
        <end position="204"/>
    </location>
</feature>